<gene>
    <name evidence="7" type="ORF">BB558_000509</name>
    <name evidence="6" type="ORF">BB558_007646</name>
</gene>
<comment type="caution">
    <text evidence="7">The sequence shown here is derived from an EMBL/GenBank/DDBJ whole genome shotgun (WGS) entry which is preliminary data.</text>
</comment>
<dbReference type="Gene3D" id="3.30.1060.10">
    <property type="entry name" value="Peptide methionine sulphoxide reductase MsrA"/>
    <property type="match status" value="1"/>
</dbReference>
<evidence type="ECO:0000313" key="6">
    <source>
        <dbReference type="EMBL" id="PVZ96464.1"/>
    </source>
</evidence>
<sequence length="179" mass="20337">MDLTIPPKIEKTGGLDTEFATLGAGCFGPPYMIYQRTVGVLQTQVGYMGGHDTEPTYKKVCTRTTGHAEVVFVEFDPSVISYPQVLDLYFDMFDPTQLNSNTVGKGSQYRSVIFYHDQEQKDIAVQKLANIQMKYKKKVVTQLEPLTTFYPAEVYQQDYLEKHGQRCFKGCTDPIIRIP</sequence>
<protein>
    <recommendedName>
        <fullName evidence="2">peptide-methionine (S)-S-oxide reductase</fullName>
        <ecNumber evidence="2">1.8.4.11</ecNumber>
    </recommendedName>
    <alternativeName>
        <fullName evidence="4">Peptide-methionine (S)-S-oxide reductase</fullName>
    </alternativeName>
</protein>
<dbReference type="InterPro" id="IPR002569">
    <property type="entry name" value="Met_Sox_Rdtase_MsrA_dom"/>
</dbReference>
<dbReference type="NCBIfam" id="TIGR00401">
    <property type="entry name" value="msrA"/>
    <property type="match status" value="1"/>
</dbReference>
<name>A0A2U1JEB3_SMIAN</name>
<evidence type="ECO:0000256" key="3">
    <source>
        <dbReference type="ARBA" id="ARBA00023002"/>
    </source>
</evidence>
<dbReference type="PANTHER" id="PTHR43774">
    <property type="entry name" value="PEPTIDE METHIONINE SULFOXIDE REDUCTASE"/>
    <property type="match status" value="1"/>
</dbReference>
<keyword evidence="3" id="KW-0560">Oxidoreductase</keyword>
<dbReference type="InterPro" id="IPR036509">
    <property type="entry name" value="Met_Sox_Rdtase_MsrA_sf"/>
</dbReference>
<evidence type="ECO:0000313" key="7">
    <source>
        <dbReference type="EMBL" id="PWA03328.1"/>
    </source>
</evidence>
<dbReference type="EMBL" id="MBFU01001278">
    <property type="protein sequence ID" value="PVZ96464.1"/>
    <property type="molecule type" value="Genomic_DNA"/>
</dbReference>
<feature type="domain" description="Peptide methionine sulphoxide reductase MsrA" evidence="5">
    <location>
        <begin position="20"/>
        <end position="166"/>
    </location>
</feature>
<organism evidence="7 8">
    <name type="scientific">Smittium angustum</name>
    <dbReference type="NCBI Taxonomy" id="133377"/>
    <lineage>
        <taxon>Eukaryota</taxon>
        <taxon>Fungi</taxon>
        <taxon>Fungi incertae sedis</taxon>
        <taxon>Zoopagomycota</taxon>
        <taxon>Kickxellomycotina</taxon>
        <taxon>Harpellomycetes</taxon>
        <taxon>Harpellales</taxon>
        <taxon>Legeriomycetaceae</taxon>
        <taxon>Smittium</taxon>
    </lineage>
</organism>
<proteinExistence type="inferred from homology"/>
<dbReference type="GO" id="GO:0008113">
    <property type="term" value="F:peptide-methionine (S)-S-oxide reductase activity"/>
    <property type="evidence" value="ECO:0007669"/>
    <property type="project" value="UniProtKB-EC"/>
</dbReference>
<reference evidence="7 8" key="1">
    <citation type="journal article" date="2018" name="MBio">
        <title>Comparative Genomics Reveals the Core Gene Toolbox for the Fungus-Insect Symbiosis.</title>
        <authorList>
            <person name="Wang Y."/>
            <person name="Stata M."/>
            <person name="Wang W."/>
            <person name="Stajich J.E."/>
            <person name="White M.M."/>
            <person name="Moncalvo J.M."/>
        </authorList>
    </citation>
    <scope>NUCLEOTIDE SEQUENCE [LARGE SCALE GENOMIC DNA]</scope>
    <source>
        <strain evidence="7 8">AUS-126-30</strain>
    </source>
</reference>
<dbReference type="EC" id="1.8.4.11" evidence="2"/>
<dbReference type="Proteomes" id="UP000245591">
    <property type="component" value="Unassembled WGS sequence"/>
</dbReference>
<evidence type="ECO:0000313" key="8">
    <source>
        <dbReference type="Proteomes" id="UP000245591"/>
    </source>
</evidence>
<evidence type="ECO:0000259" key="5">
    <source>
        <dbReference type="Pfam" id="PF01625"/>
    </source>
</evidence>
<dbReference type="EMBL" id="MBFU01000021">
    <property type="protein sequence ID" value="PWA03328.1"/>
    <property type="molecule type" value="Genomic_DNA"/>
</dbReference>
<dbReference type="HAMAP" id="MF_01401">
    <property type="entry name" value="MsrA"/>
    <property type="match status" value="1"/>
</dbReference>
<accession>A0A2U1JEB3</accession>
<keyword evidence="8" id="KW-1185">Reference proteome</keyword>
<dbReference type="SUPFAM" id="SSF55068">
    <property type="entry name" value="Peptide methionine sulfoxide reductase"/>
    <property type="match status" value="1"/>
</dbReference>
<dbReference type="PANTHER" id="PTHR43774:SF1">
    <property type="entry name" value="PEPTIDE METHIONINE SULFOXIDE REDUCTASE MSRA 2"/>
    <property type="match status" value="1"/>
</dbReference>
<evidence type="ECO:0000256" key="4">
    <source>
        <dbReference type="ARBA" id="ARBA00030643"/>
    </source>
</evidence>
<evidence type="ECO:0000256" key="1">
    <source>
        <dbReference type="ARBA" id="ARBA00005591"/>
    </source>
</evidence>
<comment type="similarity">
    <text evidence="1">Belongs to the MsrA Met sulfoxide reductase family.</text>
</comment>
<dbReference type="AlphaFoldDB" id="A0A2U1JEB3"/>
<evidence type="ECO:0000256" key="2">
    <source>
        <dbReference type="ARBA" id="ARBA00012502"/>
    </source>
</evidence>
<dbReference type="Pfam" id="PF01625">
    <property type="entry name" value="PMSR"/>
    <property type="match status" value="1"/>
</dbReference>